<protein>
    <recommendedName>
        <fullName evidence="1">PD-(D/E)XK endonuclease-like domain-containing protein</fullName>
    </recommendedName>
</protein>
<feature type="domain" description="PD-(D/E)XK endonuclease-like" evidence="1">
    <location>
        <begin position="6"/>
        <end position="234"/>
    </location>
</feature>
<sequence>MSTFKASYSKLRIHLVCPLQYKYLYIDGLWEMKKPRPHLSMGESVHRALGAFYKITDPEQRTLPILQKMLRAHWQRRGYKDENEERQWGIKALDMLGRYFDRMDPLAKPALIEEGFQVPFGDLKLTGRIDRADRLEDGTYELIDYKTGNPSQERDLQIACYTLGIQLKHKFDVTKFSYHMLAVDRAITVSVTPDSVASGLRRIKEIVDAIRNTERFQPTPNELCGWCDFTELCPVYESMGSGAEEPNWEQGNGELDCGP</sequence>
<evidence type="ECO:0000313" key="3">
    <source>
        <dbReference type="Proteomes" id="UP000051124"/>
    </source>
</evidence>
<dbReference type="AlphaFoldDB" id="A0A0S7WJM6"/>
<dbReference type="InterPro" id="IPR038726">
    <property type="entry name" value="PDDEXK_AddAB-type"/>
</dbReference>
<dbReference type="SUPFAM" id="SSF52980">
    <property type="entry name" value="Restriction endonuclease-like"/>
    <property type="match status" value="1"/>
</dbReference>
<reference evidence="2 3" key="1">
    <citation type="journal article" date="2015" name="Microbiome">
        <title>Genomic resolution of linkages in carbon, nitrogen, and sulfur cycling among widespread estuary sediment bacteria.</title>
        <authorList>
            <person name="Baker B.J."/>
            <person name="Lazar C.S."/>
            <person name="Teske A.P."/>
            <person name="Dick G.J."/>
        </authorList>
    </citation>
    <scope>NUCLEOTIDE SEQUENCE [LARGE SCALE GENOMIC DNA]</scope>
    <source>
        <strain evidence="2">DG_26</strain>
    </source>
</reference>
<comment type="caution">
    <text evidence="2">The sequence shown here is derived from an EMBL/GenBank/DDBJ whole genome shotgun (WGS) entry which is preliminary data.</text>
</comment>
<gene>
    <name evidence="2" type="ORF">AMJ40_03105</name>
</gene>
<dbReference type="InterPro" id="IPR011335">
    <property type="entry name" value="Restrct_endonuc-II-like"/>
</dbReference>
<proteinExistence type="predicted"/>
<accession>A0A0S7WJM6</accession>
<dbReference type="EMBL" id="LIZT01000023">
    <property type="protein sequence ID" value="KPJ50381.1"/>
    <property type="molecule type" value="Genomic_DNA"/>
</dbReference>
<evidence type="ECO:0000313" key="2">
    <source>
        <dbReference type="EMBL" id="KPJ50381.1"/>
    </source>
</evidence>
<dbReference type="Gene3D" id="3.90.320.10">
    <property type="match status" value="1"/>
</dbReference>
<dbReference type="PROSITE" id="PS50096">
    <property type="entry name" value="IQ"/>
    <property type="match status" value="1"/>
</dbReference>
<dbReference type="Proteomes" id="UP000051124">
    <property type="component" value="Unassembled WGS sequence"/>
</dbReference>
<evidence type="ECO:0000259" key="1">
    <source>
        <dbReference type="Pfam" id="PF12705"/>
    </source>
</evidence>
<dbReference type="Pfam" id="PF12705">
    <property type="entry name" value="PDDEXK_1"/>
    <property type="match status" value="1"/>
</dbReference>
<name>A0A0S7WJM6_UNCT6</name>
<organism evidence="2 3">
    <name type="scientific">candidate division TA06 bacterium DG_26</name>
    <dbReference type="NCBI Taxonomy" id="1703771"/>
    <lineage>
        <taxon>Bacteria</taxon>
        <taxon>Bacteria division TA06</taxon>
    </lineage>
</organism>
<dbReference type="InterPro" id="IPR011604">
    <property type="entry name" value="PDDEXK-like_dom_sf"/>
</dbReference>